<dbReference type="PANTHER" id="PTHR31218">
    <property type="entry name" value="WAT1-RELATED PROTEIN"/>
    <property type="match status" value="1"/>
</dbReference>
<feature type="transmembrane region" description="Helical" evidence="6">
    <location>
        <begin position="259"/>
        <end position="292"/>
    </location>
</feature>
<feature type="transmembrane region" description="Helical" evidence="6">
    <location>
        <begin position="79"/>
        <end position="100"/>
    </location>
</feature>
<feature type="transmembrane region" description="Helical" evidence="6">
    <location>
        <begin position="17"/>
        <end position="34"/>
    </location>
</feature>
<evidence type="ECO:0000259" key="7">
    <source>
        <dbReference type="Pfam" id="PF00892"/>
    </source>
</evidence>
<dbReference type="AlphaFoldDB" id="A0AA88AEG8"/>
<dbReference type="Proteomes" id="UP001187192">
    <property type="component" value="Unassembled WGS sequence"/>
</dbReference>
<feature type="transmembrane region" description="Helical" evidence="6">
    <location>
        <begin position="46"/>
        <end position="67"/>
    </location>
</feature>
<feature type="transmembrane region" description="Helical" evidence="6">
    <location>
        <begin position="112"/>
        <end position="130"/>
    </location>
</feature>
<evidence type="ECO:0000256" key="3">
    <source>
        <dbReference type="ARBA" id="ARBA00022692"/>
    </source>
</evidence>
<sequence>MEGNVGRFGSFFQRAKPYIAMISLQFGYAGMNIITKVSLNRGMSHYVLVVYRHAFATAAIAPFAIVLERKVRPKITFPIFMQIFVLGLLGPVIDQNFYYAGLKFTSPTFSCAMSNMLPAMTFVMAVLCRMEKVDMKKFRCQAKVLGTIVTVAGAMLMTLYKGNVINFFWTDHIHHLKSSAPEAAAAAAAADKDWLKGSILLIIATFAWASFFILQAVTMRRYSAQLSLTTLVCFIGTLQSIAVTFVVEHRPSVCPLMMIIVAVMGSFILAEKIYLGGVLGAVLIVMGLYSVLWGKYKEYKEKEEEVIQEVVKQGTCADHHHTSVCRMETVKEEVEANDDIEMQKTSTTESANDGALAPVCCNH</sequence>
<comment type="subcellular location">
    <subcellularLocation>
        <location evidence="1 6">Membrane</location>
        <topology evidence="1 6">Multi-pass membrane protein</topology>
    </subcellularLocation>
</comment>
<feature type="domain" description="EamA" evidence="7">
    <location>
        <begin position="18"/>
        <end position="158"/>
    </location>
</feature>
<dbReference type="InterPro" id="IPR030184">
    <property type="entry name" value="WAT1-related"/>
</dbReference>
<gene>
    <name evidence="8" type="ORF">TIFTF001_022411</name>
</gene>
<proteinExistence type="inferred from homology"/>
<dbReference type="SUPFAM" id="SSF103481">
    <property type="entry name" value="Multidrug resistance efflux transporter EmrE"/>
    <property type="match status" value="1"/>
</dbReference>
<protein>
    <recommendedName>
        <fullName evidence="6">WAT1-related protein</fullName>
    </recommendedName>
</protein>
<comment type="caution">
    <text evidence="8">The sequence shown here is derived from an EMBL/GenBank/DDBJ whole genome shotgun (WGS) entry which is preliminary data.</text>
</comment>
<evidence type="ECO:0000256" key="6">
    <source>
        <dbReference type="RuleBase" id="RU363077"/>
    </source>
</evidence>
<keyword evidence="4 6" id="KW-1133">Transmembrane helix</keyword>
<evidence type="ECO:0000256" key="5">
    <source>
        <dbReference type="ARBA" id="ARBA00023136"/>
    </source>
</evidence>
<evidence type="ECO:0000256" key="2">
    <source>
        <dbReference type="ARBA" id="ARBA00007635"/>
    </source>
</evidence>
<name>A0AA88AEG8_FICCA</name>
<dbReference type="GO" id="GO:0016020">
    <property type="term" value="C:membrane"/>
    <property type="evidence" value="ECO:0007669"/>
    <property type="project" value="UniProtKB-SubCell"/>
</dbReference>
<dbReference type="InterPro" id="IPR037185">
    <property type="entry name" value="EmrE-like"/>
</dbReference>
<evidence type="ECO:0000313" key="8">
    <source>
        <dbReference type="EMBL" id="GMN53268.1"/>
    </source>
</evidence>
<reference evidence="8" key="1">
    <citation type="submission" date="2023-07" db="EMBL/GenBank/DDBJ databases">
        <title>draft genome sequence of fig (Ficus carica).</title>
        <authorList>
            <person name="Takahashi T."/>
            <person name="Nishimura K."/>
        </authorList>
    </citation>
    <scope>NUCLEOTIDE SEQUENCE</scope>
</reference>
<comment type="similarity">
    <text evidence="2 6">Belongs to the drug/metabolite transporter (DMT) superfamily. Plant drug/metabolite exporter (P-DME) (TC 2.A.7.4) family.</text>
</comment>
<evidence type="ECO:0000313" key="9">
    <source>
        <dbReference type="Proteomes" id="UP001187192"/>
    </source>
</evidence>
<evidence type="ECO:0000256" key="4">
    <source>
        <dbReference type="ARBA" id="ARBA00022989"/>
    </source>
</evidence>
<dbReference type="Pfam" id="PF00892">
    <property type="entry name" value="EamA"/>
    <property type="match status" value="1"/>
</dbReference>
<evidence type="ECO:0000256" key="1">
    <source>
        <dbReference type="ARBA" id="ARBA00004141"/>
    </source>
</evidence>
<keyword evidence="5 6" id="KW-0472">Membrane</keyword>
<feature type="transmembrane region" description="Helical" evidence="6">
    <location>
        <begin position="226"/>
        <end position="247"/>
    </location>
</feature>
<dbReference type="EMBL" id="BTGU01000045">
    <property type="protein sequence ID" value="GMN53268.1"/>
    <property type="molecule type" value="Genomic_DNA"/>
</dbReference>
<dbReference type="InterPro" id="IPR000620">
    <property type="entry name" value="EamA_dom"/>
</dbReference>
<feature type="transmembrane region" description="Helical" evidence="6">
    <location>
        <begin position="194"/>
        <end position="214"/>
    </location>
</feature>
<keyword evidence="3 6" id="KW-0812">Transmembrane</keyword>
<keyword evidence="9" id="KW-1185">Reference proteome</keyword>
<accession>A0AA88AEG8</accession>
<dbReference type="GO" id="GO:0022857">
    <property type="term" value="F:transmembrane transporter activity"/>
    <property type="evidence" value="ECO:0007669"/>
    <property type="project" value="InterPro"/>
</dbReference>
<organism evidence="8 9">
    <name type="scientific">Ficus carica</name>
    <name type="common">Common fig</name>
    <dbReference type="NCBI Taxonomy" id="3494"/>
    <lineage>
        <taxon>Eukaryota</taxon>
        <taxon>Viridiplantae</taxon>
        <taxon>Streptophyta</taxon>
        <taxon>Embryophyta</taxon>
        <taxon>Tracheophyta</taxon>
        <taxon>Spermatophyta</taxon>
        <taxon>Magnoliopsida</taxon>
        <taxon>eudicotyledons</taxon>
        <taxon>Gunneridae</taxon>
        <taxon>Pentapetalae</taxon>
        <taxon>rosids</taxon>
        <taxon>fabids</taxon>
        <taxon>Rosales</taxon>
        <taxon>Moraceae</taxon>
        <taxon>Ficeae</taxon>
        <taxon>Ficus</taxon>
    </lineage>
</organism>
<feature type="transmembrane region" description="Helical" evidence="6">
    <location>
        <begin position="142"/>
        <end position="160"/>
    </location>
</feature>